<evidence type="ECO:0000313" key="2">
    <source>
        <dbReference type="EMBL" id="KAA1257976.1"/>
    </source>
</evidence>
<accession>A0A5B1CBP6</accession>
<evidence type="ECO:0000259" key="1">
    <source>
        <dbReference type="Pfam" id="PF12680"/>
    </source>
</evidence>
<dbReference type="SUPFAM" id="SSF54427">
    <property type="entry name" value="NTF2-like"/>
    <property type="match status" value="1"/>
</dbReference>
<dbReference type="Gene3D" id="3.10.450.50">
    <property type="match status" value="1"/>
</dbReference>
<evidence type="ECO:0000313" key="3">
    <source>
        <dbReference type="Proteomes" id="UP000322699"/>
    </source>
</evidence>
<dbReference type="RefSeq" id="WP_068260188.1">
    <property type="nucleotide sequence ID" value="NZ_LWSK01000014.1"/>
</dbReference>
<name>A0A5B1CBP6_9BACT</name>
<dbReference type="AlphaFoldDB" id="A0A5B1CBP6"/>
<reference evidence="2 3" key="1">
    <citation type="submission" date="2019-08" db="EMBL/GenBank/DDBJ databases">
        <title>Deep-cultivation of Planctomycetes and their phenomic and genomic characterization uncovers novel biology.</title>
        <authorList>
            <person name="Wiegand S."/>
            <person name="Jogler M."/>
            <person name="Boedeker C."/>
            <person name="Pinto D."/>
            <person name="Vollmers J."/>
            <person name="Rivas-Marin E."/>
            <person name="Kohn T."/>
            <person name="Peeters S.H."/>
            <person name="Heuer A."/>
            <person name="Rast P."/>
            <person name="Oberbeckmann S."/>
            <person name="Bunk B."/>
            <person name="Jeske O."/>
            <person name="Meyerdierks A."/>
            <person name="Storesund J.E."/>
            <person name="Kallscheuer N."/>
            <person name="Luecker S."/>
            <person name="Lage O.M."/>
            <person name="Pohl T."/>
            <person name="Merkel B.J."/>
            <person name="Hornburger P."/>
            <person name="Mueller R.-W."/>
            <person name="Bruemmer F."/>
            <person name="Labrenz M."/>
            <person name="Spormann A.M."/>
            <person name="Op Den Camp H."/>
            <person name="Overmann J."/>
            <person name="Amann R."/>
            <person name="Jetten M.S.M."/>
            <person name="Mascher T."/>
            <person name="Medema M.H."/>
            <person name="Devos D.P."/>
            <person name="Kaster A.-K."/>
            <person name="Ovreas L."/>
            <person name="Rohde M."/>
            <person name="Galperin M.Y."/>
            <person name="Jogler C."/>
        </authorList>
    </citation>
    <scope>NUCLEOTIDE SEQUENCE [LARGE SCALE GENOMIC DNA]</scope>
    <source>
        <strain evidence="2 3">LF1</strain>
    </source>
</reference>
<dbReference type="Proteomes" id="UP000322699">
    <property type="component" value="Unassembled WGS sequence"/>
</dbReference>
<dbReference type="Pfam" id="PF12680">
    <property type="entry name" value="SnoaL_2"/>
    <property type="match status" value="1"/>
</dbReference>
<sequence length="129" mass="14832">MSEHQQLLQSLYDAFNEREIETIISTMHPDVKWANGLDGGFVHGQDEVRQYWTSQFENIRCDLETLNFETDEEGREVVTVHQVIKDLEGNVLADATIQQIFTIQDGSISLYEIGDAETIKERIEKAKTE</sequence>
<keyword evidence="3" id="KW-1185">Reference proteome</keyword>
<dbReference type="EMBL" id="VRLW01000001">
    <property type="protein sequence ID" value="KAA1257976.1"/>
    <property type="molecule type" value="Genomic_DNA"/>
</dbReference>
<dbReference type="InterPro" id="IPR037401">
    <property type="entry name" value="SnoaL-like"/>
</dbReference>
<organism evidence="2 3">
    <name type="scientific">Rubripirellula obstinata</name>
    <dbReference type="NCBI Taxonomy" id="406547"/>
    <lineage>
        <taxon>Bacteria</taxon>
        <taxon>Pseudomonadati</taxon>
        <taxon>Planctomycetota</taxon>
        <taxon>Planctomycetia</taxon>
        <taxon>Pirellulales</taxon>
        <taxon>Pirellulaceae</taxon>
        <taxon>Rubripirellula</taxon>
    </lineage>
</organism>
<dbReference type="InterPro" id="IPR032710">
    <property type="entry name" value="NTF2-like_dom_sf"/>
</dbReference>
<proteinExistence type="predicted"/>
<feature type="domain" description="SnoaL-like" evidence="1">
    <location>
        <begin position="9"/>
        <end position="109"/>
    </location>
</feature>
<gene>
    <name evidence="2" type="ORF">LF1_04670</name>
</gene>
<dbReference type="OrthoDB" id="1353852at2"/>
<protein>
    <submittedName>
        <fullName evidence="2">SnoaL-like domain protein</fullName>
    </submittedName>
</protein>
<comment type="caution">
    <text evidence="2">The sequence shown here is derived from an EMBL/GenBank/DDBJ whole genome shotgun (WGS) entry which is preliminary data.</text>
</comment>